<keyword evidence="3" id="KW-1185">Reference proteome</keyword>
<gene>
    <name evidence="2" type="ORF">BN2614_LOCUS1</name>
</gene>
<evidence type="ECO:0000313" key="2">
    <source>
        <dbReference type="EMBL" id="VCX41865.1"/>
    </source>
</evidence>
<accession>A0A9X9QAF8</accession>
<name>A0A9X9QAF8_GULGU</name>
<sequence length="63" mass="6842">RGHLSFLQAPQHFVRISPALWRPPDHTRQEKGPGPRPPAASAQACGGHRAEESRPPAVMVPSD</sequence>
<evidence type="ECO:0000313" key="3">
    <source>
        <dbReference type="Proteomes" id="UP000269945"/>
    </source>
</evidence>
<proteinExistence type="predicted"/>
<comment type="caution">
    <text evidence="2">The sequence shown here is derived from an EMBL/GenBank/DDBJ whole genome shotgun (WGS) entry which is preliminary data.</text>
</comment>
<feature type="compositionally biased region" description="Basic and acidic residues" evidence="1">
    <location>
        <begin position="23"/>
        <end position="33"/>
    </location>
</feature>
<dbReference type="EMBL" id="CYRY02046210">
    <property type="protein sequence ID" value="VCX41865.1"/>
    <property type="molecule type" value="Genomic_DNA"/>
</dbReference>
<feature type="region of interest" description="Disordered" evidence="1">
    <location>
        <begin position="17"/>
        <end position="63"/>
    </location>
</feature>
<reference evidence="2 3" key="1">
    <citation type="submission" date="2018-10" db="EMBL/GenBank/DDBJ databases">
        <authorList>
            <person name="Ekblom R."/>
            <person name="Jareborg N."/>
        </authorList>
    </citation>
    <scope>NUCLEOTIDE SEQUENCE [LARGE SCALE GENOMIC DNA]</scope>
    <source>
        <tissue evidence="2">Muscle</tissue>
    </source>
</reference>
<dbReference type="Proteomes" id="UP000269945">
    <property type="component" value="Unassembled WGS sequence"/>
</dbReference>
<protein>
    <submittedName>
        <fullName evidence="2">Uncharacterized protein</fullName>
    </submittedName>
</protein>
<evidence type="ECO:0000256" key="1">
    <source>
        <dbReference type="SAM" id="MobiDB-lite"/>
    </source>
</evidence>
<organism evidence="2 3">
    <name type="scientific">Gulo gulo</name>
    <name type="common">Wolverine</name>
    <name type="synonym">Gluton</name>
    <dbReference type="NCBI Taxonomy" id="48420"/>
    <lineage>
        <taxon>Eukaryota</taxon>
        <taxon>Metazoa</taxon>
        <taxon>Chordata</taxon>
        <taxon>Craniata</taxon>
        <taxon>Vertebrata</taxon>
        <taxon>Euteleostomi</taxon>
        <taxon>Mammalia</taxon>
        <taxon>Eutheria</taxon>
        <taxon>Laurasiatheria</taxon>
        <taxon>Carnivora</taxon>
        <taxon>Caniformia</taxon>
        <taxon>Musteloidea</taxon>
        <taxon>Mustelidae</taxon>
        <taxon>Guloninae</taxon>
        <taxon>Gulo</taxon>
    </lineage>
</organism>
<feature type="non-terminal residue" evidence="2">
    <location>
        <position position="1"/>
    </location>
</feature>
<dbReference type="AlphaFoldDB" id="A0A9X9QAF8"/>